<dbReference type="STRING" id="1353537.TP2_17365"/>
<proteinExistence type="predicted"/>
<dbReference type="Gene3D" id="3.40.50.2000">
    <property type="entry name" value="Glycogen Phosphorylase B"/>
    <property type="match status" value="2"/>
</dbReference>
<sequence>MKIAILHTRLSGYMAASLRALKRQTECEFLIYCWPNQPDAPFDMAQFEDLGTIRNRRDHTDDEIETAVRAFSPDVILTSGWADKGYLRICKRMRASGVPVVAGSDTQWKGSLRQMIAGWTARLHVRRAIDALWVSGERQAVLARSLGYAGDRIWDGYYACDWSKFSAPTAVASDSEARRYFLFVGRYVEDKGLDTLAAAYRRYRDMVEEPWDLVCAGAGPLGGMLRDAGGQDLGFVQPDALPAVMQGAAAFVLPSRFEPWGVVVQEAAASGLPLVLSDQVGAGVHLLRRHWNGFSFPAGSDKTLAWALLAMHEMPDAKRDGMARNSFMLSKQYTPERWGEMFVSGLKDLQTVRSRN</sequence>
<dbReference type="SUPFAM" id="SSF53756">
    <property type="entry name" value="UDP-Glycosyltransferase/glycogen phosphorylase"/>
    <property type="match status" value="1"/>
</dbReference>
<comment type="caution">
    <text evidence="2">The sequence shown here is derived from an EMBL/GenBank/DDBJ whole genome shotgun (WGS) entry which is preliminary data.</text>
</comment>
<dbReference type="OrthoDB" id="9790710at2"/>
<name>A0A074JDW0_9RHOB</name>
<dbReference type="CDD" id="cd03801">
    <property type="entry name" value="GT4_PimA-like"/>
    <property type="match status" value="1"/>
</dbReference>
<dbReference type="InterPro" id="IPR050194">
    <property type="entry name" value="Glycosyltransferase_grp1"/>
</dbReference>
<dbReference type="PANTHER" id="PTHR45947:SF3">
    <property type="entry name" value="SULFOQUINOVOSYL TRANSFERASE SQD2"/>
    <property type="match status" value="1"/>
</dbReference>
<dbReference type="eggNOG" id="COG0438">
    <property type="taxonomic scope" value="Bacteria"/>
</dbReference>
<organism evidence="2 3">
    <name type="scientific">Thioclava pacifica DSM 10166</name>
    <dbReference type="NCBI Taxonomy" id="1353537"/>
    <lineage>
        <taxon>Bacteria</taxon>
        <taxon>Pseudomonadati</taxon>
        <taxon>Pseudomonadota</taxon>
        <taxon>Alphaproteobacteria</taxon>
        <taxon>Rhodobacterales</taxon>
        <taxon>Paracoccaceae</taxon>
        <taxon>Thioclava</taxon>
    </lineage>
</organism>
<dbReference type="EMBL" id="AUND01000009">
    <property type="protein sequence ID" value="KEO54704.1"/>
    <property type="molecule type" value="Genomic_DNA"/>
</dbReference>
<dbReference type="Pfam" id="PF00534">
    <property type="entry name" value="Glycos_transf_1"/>
    <property type="match status" value="1"/>
</dbReference>
<reference evidence="2 3" key="1">
    <citation type="submission" date="2013-07" db="EMBL/GenBank/DDBJ databases">
        <title>Thioclava pacifica DSM 10166 Genome Sequencing.</title>
        <authorList>
            <person name="Lai Q."/>
            <person name="Shao Z."/>
        </authorList>
    </citation>
    <scope>NUCLEOTIDE SEQUENCE [LARGE SCALE GENOMIC DNA]</scope>
    <source>
        <strain evidence="2 3">DSM 10166</strain>
    </source>
</reference>
<dbReference type="Proteomes" id="UP000027432">
    <property type="component" value="Unassembled WGS sequence"/>
</dbReference>
<evidence type="ECO:0000259" key="1">
    <source>
        <dbReference type="Pfam" id="PF00534"/>
    </source>
</evidence>
<evidence type="ECO:0000313" key="2">
    <source>
        <dbReference type="EMBL" id="KEO54704.1"/>
    </source>
</evidence>
<protein>
    <recommendedName>
        <fullName evidence="1">Glycosyl transferase family 1 domain-containing protein</fullName>
    </recommendedName>
</protein>
<gene>
    <name evidence="2" type="ORF">TP2_17365</name>
</gene>
<accession>A0A074JDW0</accession>
<dbReference type="RefSeq" id="WP_038074647.1">
    <property type="nucleotide sequence ID" value="NZ_AUND01000009.1"/>
</dbReference>
<dbReference type="GO" id="GO:0016758">
    <property type="term" value="F:hexosyltransferase activity"/>
    <property type="evidence" value="ECO:0007669"/>
    <property type="project" value="TreeGrafter"/>
</dbReference>
<dbReference type="InterPro" id="IPR001296">
    <property type="entry name" value="Glyco_trans_1"/>
</dbReference>
<keyword evidence="3" id="KW-1185">Reference proteome</keyword>
<dbReference type="PANTHER" id="PTHR45947">
    <property type="entry name" value="SULFOQUINOVOSYL TRANSFERASE SQD2"/>
    <property type="match status" value="1"/>
</dbReference>
<feature type="domain" description="Glycosyl transferase family 1" evidence="1">
    <location>
        <begin position="176"/>
        <end position="324"/>
    </location>
</feature>
<dbReference type="AlphaFoldDB" id="A0A074JDW0"/>
<evidence type="ECO:0000313" key="3">
    <source>
        <dbReference type="Proteomes" id="UP000027432"/>
    </source>
</evidence>